<organism evidence="1">
    <name type="scientific">Timema bartmani</name>
    <dbReference type="NCBI Taxonomy" id="61472"/>
    <lineage>
        <taxon>Eukaryota</taxon>
        <taxon>Metazoa</taxon>
        <taxon>Ecdysozoa</taxon>
        <taxon>Arthropoda</taxon>
        <taxon>Hexapoda</taxon>
        <taxon>Insecta</taxon>
        <taxon>Pterygota</taxon>
        <taxon>Neoptera</taxon>
        <taxon>Polyneoptera</taxon>
        <taxon>Phasmatodea</taxon>
        <taxon>Timematodea</taxon>
        <taxon>Timematoidea</taxon>
        <taxon>Timematidae</taxon>
        <taxon>Timema</taxon>
    </lineage>
</organism>
<gene>
    <name evidence="1" type="ORF">TBIB3V08_LOCUS9008</name>
</gene>
<dbReference type="EMBL" id="OD568209">
    <property type="protein sequence ID" value="CAD7446682.1"/>
    <property type="molecule type" value="Genomic_DNA"/>
</dbReference>
<name>A0A7R9F463_9NEOP</name>
<reference evidence="1" key="1">
    <citation type="submission" date="2020-11" db="EMBL/GenBank/DDBJ databases">
        <authorList>
            <person name="Tran Van P."/>
        </authorList>
    </citation>
    <scope>NUCLEOTIDE SEQUENCE</scope>
</reference>
<accession>A0A7R9F463</accession>
<evidence type="ECO:0000313" key="1">
    <source>
        <dbReference type="EMBL" id="CAD7446682.1"/>
    </source>
</evidence>
<proteinExistence type="predicted"/>
<sequence length="216" mass="24701">MDQFVTTYRRDYLWPLSRPPPLVAGPTYGTRCVPVQCRCAPRPYTDPKLYPARVGAPPEVESSRYDQPNAFLLKLYEKYPFLYNTLRSAPKDDIANRLYKDRMRTTYQIDYCKMNEFPNTEYDNLLRAAGVSGTIQDAWTKTLPGCPCRPVMRDNIASRRGIISKMTSPKGISVSKMADSGKHKFEAIPWKSEYQDSISKLGGRIIMEGLHCQSKK</sequence>
<dbReference type="AlphaFoldDB" id="A0A7R9F463"/>
<protein>
    <submittedName>
        <fullName evidence="1">Uncharacterized protein</fullName>
    </submittedName>
</protein>